<dbReference type="Pfam" id="PF12253">
    <property type="entry name" value="CAF1A_dimeriz"/>
    <property type="match status" value="1"/>
</dbReference>
<evidence type="ECO:0000256" key="3">
    <source>
        <dbReference type="ARBA" id="ARBA00023204"/>
    </source>
</evidence>
<evidence type="ECO:0000313" key="7">
    <source>
        <dbReference type="EMBL" id="GBP27128.1"/>
    </source>
</evidence>
<comment type="subcellular location">
    <subcellularLocation>
        <location evidence="1">Nucleus</location>
    </subcellularLocation>
</comment>
<dbReference type="PANTHER" id="PTHR15272">
    <property type="entry name" value="CHROMATIN ASSEMBLY FACTOR 1 SUBUNIT A CAF-1 SUBUNIT A"/>
    <property type="match status" value="1"/>
</dbReference>
<evidence type="ECO:0000259" key="6">
    <source>
        <dbReference type="Pfam" id="PF12253"/>
    </source>
</evidence>
<feature type="compositionally biased region" description="Polar residues" evidence="5">
    <location>
        <begin position="386"/>
        <end position="405"/>
    </location>
</feature>
<reference evidence="7 8" key="1">
    <citation type="journal article" date="2019" name="Commun. Biol.">
        <title>The bagworm genome reveals a unique fibroin gene that provides high tensile strength.</title>
        <authorList>
            <person name="Kono N."/>
            <person name="Nakamura H."/>
            <person name="Ohtoshi R."/>
            <person name="Tomita M."/>
            <person name="Numata K."/>
            <person name="Arakawa K."/>
        </authorList>
    </citation>
    <scope>NUCLEOTIDE SEQUENCE [LARGE SCALE GENOMIC DNA]</scope>
</reference>
<feature type="region of interest" description="Disordered" evidence="5">
    <location>
        <begin position="28"/>
        <end position="68"/>
    </location>
</feature>
<evidence type="ECO:0000256" key="5">
    <source>
        <dbReference type="SAM" id="MobiDB-lite"/>
    </source>
</evidence>
<keyword evidence="2" id="KW-0227">DNA damage</keyword>
<feature type="compositionally biased region" description="Low complexity" evidence="5">
    <location>
        <begin position="327"/>
        <end position="341"/>
    </location>
</feature>
<protein>
    <submittedName>
        <fullName evidence="7">Chromatin assembly factor 1 subunit A</fullName>
    </submittedName>
</protein>
<name>A0A4C1UKZ5_EUMVA</name>
<organism evidence="7 8">
    <name type="scientific">Eumeta variegata</name>
    <name type="common">Bagworm moth</name>
    <name type="synonym">Eumeta japonica</name>
    <dbReference type="NCBI Taxonomy" id="151549"/>
    <lineage>
        <taxon>Eukaryota</taxon>
        <taxon>Metazoa</taxon>
        <taxon>Ecdysozoa</taxon>
        <taxon>Arthropoda</taxon>
        <taxon>Hexapoda</taxon>
        <taxon>Insecta</taxon>
        <taxon>Pterygota</taxon>
        <taxon>Neoptera</taxon>
        <taxon>Endopterygota</taxon>
        <taxon>Lepidoptera</taxon>
        <taxon>Glossata</taxon>
        <taxon>Ditrysia</taxon>
        <taxon>Tineoidea</taxon>
        <taxon>Psychidae</taxon>
        <taxon>Oiketicinae</taxon>
        <taxon>Eumeta</taxon>
    </lineage>
</organism>
<feature type="compositionally biased region" description="Basic residues" evidence="5">
    <location>
        <begin position="464"/>
        <end position="487"/>
    </location>
</feature>
<feature type="region of interest" description="Disordered" evidence="5">
    <location>
        <begin position="681"/>
        <end position="732"/>
    </location>
</feature>
<dbReference type="EMBL" id="BGZK01000189">
    <property type="protein sequence ID" value="GBP27128.1"/>
    <property type="molecule type" value="Genomic_DNA"/>
</dbReference>
<dbReference type="GO" id="GO:0006334">
    <property type="term" value="P:nucleosome assembly"/>
    <property type="evidence" value="ECO:0007669"/>
    <property type="project" value="TreeGrafter"/>
</dbReference>
<feature type="region of interest" description="Disordered" evidence="5">
    <location>
        <begin position="327"/>
        <end position="519"/>
    </location>
</feature>
<feature type="compositionally biased region" description="Basic and acidic residues" evidence="5">
    <location>
        <begin position="44"/>
        <end position="64"/>
    </location>
</feature>
<evidence type="ECO:0000313" key="8">
    <source>
        <dbReference type="Proteomes" id="UP000299102"/>
    </source>
</evidence>
<feature type="compositionally biased region" description="Acidic residues" evidence="5">
    <location>
        <begin position="695"/>
        <end position="710"/>
    </location>
</feature>
<feature type="compositionally biased region" description="Basic and acidic residues" evidence="5">
    <location>
        <begin position="432"/>
        <end position="463"/>
    </location>
</feature>
<feature type="compositionally biased region" description="Basic and acidic residues" evidence="5">
    <location>
        <begin position="488"/>
        <end position="519"/>
    </location>
</feature>
<sequence length="896" mass="103091">MNATEDVIEITPSKKKLKQARLPFKTISDSITTSTTPPLRKRKLSTEHVEKESKVGKLNKKDDCSDTCSEPVVISDDENEDTRDCEQKNYKINPFVKLVDNVWKKKQKSKATKRNKRLKHKASIGDSDTYVNNSVNKKHNDKVQAMEIDEPGEITSMDKNESTENIDKVLTDKTSAHRSCVILEKDKCKNLNVPNNSDLETITVDEDSNSFVNLEEHKTFILKNDNNSVTFNNYKCSNAILQNDSDVKTVTIDEECNNLLELDKQTNLALKDNKPEVSDTTNKNLIMTDIELQNLDSSVGIEECLESESTCESNDKNCSLLFEKHSNSLSSNEKNHSSSNNTDNQGKKEIIVDIVNSRPKNLEKGKVNPSPQEHKLKETNSKDEFNTSSNSSKLGDSTSSNLSTPRRSKRNSDNSKVSLNDSTGSLTPKQLQRKEEFAKKKLEREQEKQEREQKRQQEKEERQRLKREKERKRKGRTKERKRRKNKKREGEKRERKEKEAKEEEKRKKLEAVEQEKQEQELKKKKAAEAFANFFVPKQKVEKDQEHILVSKNSMLSSFTKKADMRLAPIVRAQLNTDQQNELDKQMGVQNCRENDLYLNNLKVGLLRPKSNGKTWPLDDKNDEDDDVMIIEDELPPLDSASEMIESEPTIREKLKPKLLSFHENRRPPYWGTWRKKSNFIKPRKPFGQDEKQLDYEVDSDEEWEEEEGESIDGSVAGSDEEPNEADEYEVDNELFVPHGYLSDEEATVDEDDVLSLSPETQKARLKYLEDEFELELKKPTEKLKTRLYGLLWENSDGGKPELCIESLWNYFSKMAMIVSDPTPLLQPSNDSEETEKKKVKKKKSQIEGEPTTPKTKNKKLKKSGANKETSELEAKNIQSDTKKNQPGINAFLKKIS</sequence>
<feature type="domain" description="Chromatin assembly factor 1 subunit A dimerization" evidence="6">
    <location>
        <begin position="657"/>
        <end position="726"/>
    </location>
</feature>
<feature type="compositionally biased region" description="Acidic residues" evidence="5">
    <location>
        <begin position="718"/>
        <end position="732"/>
    </location>
</feature>
<proteinExistence type="predicted"/>
<keyword evidence="3" id="KW-0234">DNA repair</keyword>
<accession>A0A4C1UKZ5</accession>
<dbReference type="GO" id="GO:0005634">
    <property type="term" value="C:nucleus"/>
    <property type="evidence" value="ECO:0007669"/>
    <property type="project" value="UniProtKB-SubCell"/>
</dbReference>
<dbReference type="PANTHER" id="PTHR15272:SF0">
    <property type="entry name" value="CHROMATIN ASSEMBLY FACTOR 1 SUBUNIT A"/>
    <property type="match status" value="1"/>
</dbReference>
<dbReference type="Proteomes" id="UP000299102">
    <property type="component" value="Unassembled WGS sequence"/>
</dbReference>
<keyword evidence="4" id="KW-0539">Nucleus</keyword>
<feature type="compositionally biased region" description="Polar residues" evidence="5">
    <location>
        <begin position="876"/>
        <end position="887"/>
    </location>
</feature>
<dbReference type="InterPro" id="IPR022043">
    <property type="entry name" value="CAF1A_DD"/>
</dbReference>
<dbReference type="STRING" id="151549.A0A4C1UKZ5"/>
<comment type="caution">
    <text evidence="7">The sequence shown here is derived from an EMBL/GenBank/DDBJ whole genome shotgun (WGS) entry which is preliminary data.</text>
</comment>
<keyword evidence="8" id="KW-1185">Reference proteome</keyword>
<evidence type="ECO:0000256" key="2">
    <source>
        <dbReference type="ARBA" id="ARBA00022763"/>
    </source>
</evidence>
<evidence type="ECO:0000256" key="4">
    <source>
        <dbReference type="ARBA" id="ARBA00023242"/>
    </source>
</evidence>
<dbReference type="AlphaFoldDB" id="A0A4C1UKZ5"/>
<dbReference type="OrthoDB" id="79480at2759"/>
<dbReference type="GO" id="GO:0006281">
    <property type="term" value="P:DNA repair"/>
    <property type="evidence" value="ECO:0007669"/>
    <property type="project" value="UniProtKB-KW"/>
</dbReference>
<evidence type="ECO:0000256" key="1">
    <source>
        <dbReference type="ARBA" id="ARBA00004123"/>
    </source>
</evidence>
<feature type="compositionally biased region" description="Basic and acidic residues" evidence="5">
    <location>
        <begin position="360"/>
        <end position="385"/>
    </location>
</feature>
<gene>
    <name evidence="7" type="primary">chaf1a</name>
    <name evidence="7" type="ORF">EVAR_16799_1</name>
</gene>
<dbReference type="GO" id="GO:0033186">
    <property type="term" value="C:CAF-1 complex"/>
    <property type="evidence" value="ECO:0007669"/>
    <property type="project" value="TreeGrafter"/>
</dbReference>
<feature type="compositionally biased region" description="Basic residues" evidence="5">
    <location>
        <begin position="855"/>
        <end position="864"/>
    </location>
</feature>
<feature type="compositionally biased region" description="Polar residues" evidence="5">
    <location>
        <begin position="414"/>
        <end position="430"/>
    </location>
</feature>
<feature type="region of interest" description="Disordered" evidence="5">
    <location>
        <begin position="821"/>
        <end position="896"/>
    </location>
</feature>